<organism evidence="3 4">
    <name type="scientific">Oidiodendron maius (strain Zn)</name>
    <dbReference type="NCBI Taxonomy" id="913774"/>
    <lineage>
        <taxon>Eukaryota</taxon>
        <taxon>Fungi</taxon>
        <taxon>Dikarya</taxon>
        <taxon>Ascomycota</taxon>
        <taxon>Pezizomycotina</taxon>
        <taxon>Leotiomycetes</taxon>
        <taxon>Leotiomycetes incertae sedis</taxon>
        <taxon>Myxotrichaceae</taxon>
        <taxon>Oidiodendron</taxon>
    </lineage>
</organism>
<feature type="chain" id="PRO_5002178663" description="SRR1-like domain-containing protein" evidence="1">
    <location>
        <begin position="28"/>
        <end position="183"/>
    </location>
</feature>
<keyword evidence="1" id="KW-0732">Signal</keyword>
<dbReference type="Pfam" id="PF07985">
    <property type="entry name" value="SRR1"/>
    <property type="match status" value="1"/>
</dbReference>
<dbReference type="HOGENOM" id="CLU_1478485_0_0_1"/>
<feature type="domain" description="SRR1-like" evidence="2">
    <location>
        <begin position="6"/>
        <end position="177"/>
    </location>
</feature>
<feature type="signal peptide" evidence="1">
    <location>
        <begin position="1"/>
        <end position="27"/>
    </location>
</feature>
<dbReference type="PANTHER" id="PTHR42080">
    <property type="entry name" value="SRR1 DOMAIN-CONTAINING PROTEIN"/>
    <property type="match status" value="1"/>
</dbReference>
<gene>
    <name evidence="3" type="ORF">OIDMADRAFT_16212</name>
</gene>
<protein>
    <recommendedName>
        <fullName evidence="2">SRR1-like domain-containing protein</fullName>
    </recommendedName>
</protein>
<evidence type="ECO:0000313" key="3">
    <source>
        <dbReference type="EMBL" id="KIN07565.1"/>
    </source>
</evidence>
<dbReference type="PANTHER" id="PTHR42080:SF3">
    <property type="entry name" value="SRR1-LIKE DOMAIN-CONTAINING PROTEIN"/>
    <property type="match status" value="1"/>
</dbReference>
<feature type="non-terminal residue" evidence="3">
    <location>
        <position position="183"/>
    </location>
</feature>
<dbReference type="InParanoid" id="A0A0C3HXE1"/>
<evidence type="ECO:0000256" key="1">
    <source>
        <dbReference type="SAM" id="SignalP"/>
    </source>
</evidence>
<keyword evidence="4" id="KW-1185">Reference proteome</keyword>
<dbReference type="OrthoDB" id="5230585at2759"/>
<dbReference type="EMBL" id="KN832870">
    <property type="protein sequence ID" value="KIN07565.1"/>
    <property type="molecule type" value="Genomic_DNA"/>
</dbReference>
<evidence type="ECO:0000259" key="2">
    <source>
        <dbReference type="Pfam" id="PF07985"/>
    </source>
</evidence>
<evidence type="ECO:0000313" key="4">
    <source>
        <dbReference type="Proteomes" id="UP000054321"/>
    </source>
</evidence>
<sequence>MAHITCLNKIVCFGLGTLGLMAEQSVAYSHTQHAAVETIVKTLKEQLSCDILCYSQDPAYNDADKEVLRSIGITPINDPKGFLEVDSNTLVISVNPNIPVKQIIADVQWPGGMIWNTVEPEEQEMTTWTKIIMSNTETWLAPFTTDPDSPRVRHMVQQYSQEAFQDVEKRFGDLTIYIRKPPQ</sequence>
<reference evidence="4" key="2">
    <citation type="submission" date="2015-01" db="EMBL/GenBank/DDBJ databases">
        <title>Evolutionary Origins and Diversification of the Mycorrhizal Mutualists.</title>
        <authorList>
            <consortium name="DOE Joint Genome Institute"/>
            <consortium name="Mycorrhizal Genomics Consortium"/>
            <person name="Kohler A."/>
            <person name="Kuo A."/>
            <person name="Nagy L.G."/>
            <person name="Floudas D."/>
            <person name="Copeland A."/>
            <person name="Barry K.W."/>
            <person name="Cichocki N."/>
            <person name="Veneault-Fourrey C."/>
            <person name="LaButti K."/>
            <person name="Lindquist E.A."/>
            <person name="Lipzen A."/>
            <person name="Lundell T."/>
            <person name="Morin E."/>
            <person name="Murat C."/>
            <person name="Riley R."/>
            <person name="Ohm R."/>
            <person name="Sun H."/>
            <person name="Tunlid A."/>
            <person name="Henrissat B."/>
            <person name="Grigoriev I.V."/>
            <person name="Hibbett D.S."/>
            <person name="Martin F."/>
        </authorList>
    </citation>
    <scope>NUCLEOTIDE SEQUENCE [LARGE SCALE GENOMIC DNA]</scope>
    <source>
        <strain evidence="4">Zn</strain>
    </source>
</reference>
<dbReference type="Proteomes" id="UP000054321">
    <property type="component" value="Unassembled WGS sequence"/>
</dbReference>
<accession>A0A0C3HXE1</accession>
<reference evidence="3 4" key="1">
    <citation type="submission" date="2014-04" db="EMBL/GenBank/DDBJ databases">
        <authorList>
            <consortium name="DOE Joint Genome Institute"/>
            <person name="Kuo A."/>
            <person name="Martino E."/>
            <person name="Perotto S."/>
            <person name="Kohler A."/>
            <person name="Nagy L.G."/>
            <person name="Floudas D."/>
            <person name="Copeland A."/>
            <person name="Barry K.W."/>
            <person name="Cichocki N."/>
            <person name="Veneault-Fourrey C."/>
            <person name="LaButti K."/>
            <person name="Lindquist E.A."/>
            <person name="Lipzen A."/>
            <person name="Lundell T."/>
            <person name="Morin E."/>
            <person name="Murat C."/>
            <person name="Sun H."/>
            <person name="Tunlid A."/>
            <person name="Henrissat B."/>
            <person name="Grigoriev I.V."/>
            <person name="Hibbett D.S."/>
            <person name="Martin F."/>
            <person name="Nordberg H.P."/>
            <person name="Cantor M.N."/>
            <person name="Hua S.X."/>
        </authorList>
    </citation>
    <scope>NUCLEOTIDE SEQUENCE [LARGE SCALE GENOMIC DNA]</scope>
    <source>
        <strain evidence="3 4">Zn</strain>
    </source>
</reference>
<dbReference type="AlphaFoldDB" id="A0A0C3HXE1"/>
<proteinExistence type="predicted"/>
<dbReference type="InterPro" id="IPR012942">
    <property type="entry name" value="SRR1-like"/>
</dbReference>
<name>A0A0C3HXE1_OIDMZ</name>